<dbReference type="SUPFAM" id="SSF81324">
    <property type="entry name" value="Voltage-gated potassium channels"/>
    <property type="match status" value="1"/>
</dbReference>
<evidence type="ECO:0000256" key="4">
    <source>
        <dbReference type="ARBA" id="ARBA00022989"/>
    </source>
</evidence>
<dbReference type="OrthoDB" id="9799090at2"/>
<evidence type="ECO:0000256" key="8">
    <source>
        <dbReference type="SAM" id="Phobius"/>
    </source>
</evidence>
<dbReference type="RefSeq" id="WP_014375779.1">
    <property type="nucleotide sequence ID" value="NC_016943.1"/>
</dbReference>
<feature type="transmembrane region" description="Helical" evidence="8">
    <location>
        <begin position="12"/>
        <end position="32"/>
    </location>
</feature>
<evidence type="ECO:0000256" key="1">
    <source>
        <dbReference type="ARBA" id="ARBA00004141"/>
    </source>
</evidence>
<evidence type="ECO:0000256" key="6">
    <source>
        <dbReference type="ARBA" id="ARBA00023136"/>
    </source>
</evidence>
<keyword evidence="2" id="KW-0813">Transport</keyword>
<dbReference type="KEGG" id="bsd:BLASA_1982"/>
<dbReference type="GO" id="GO:0001508">
    <property type="term" value="P:action potential"/>
    <property type="evidence" value="ECO:0007669"/>
    <property type="project" value="TreeGrafter"/>
</dbReference>
<keyword evidence="11" id="KW-1185">Reference proteome</keyword>
<dbReference type="Proteomes" id="UP000007517">
    <property type="component" value="Chromosome"/>
</dbReference>
<keyword evidence="6 8" id="KW-0472">Membrane</keyword>
<keyword evidence="5" id="KW-0406">Ion transport</keyword>
<organism evidence="10 11">
    <name type="scientific">Blastococcus saxobsidens (strain DD2)</name>
    <dbReference type="NCBI Taxonomy" id="1146883"/>
    <lineage>
        <taxon>Bacteria</taxon>
        <taxon>Bacillati</taxon>
        <taxon>Actinomycetota</taxon>
        <taxon>Actinomycetes</taxon>
        <taxon>Geodermatophilales</taxon>
        <taxon>Geodermatophilaceae</taxon>
        <taxon>Blastococcus</taxon>
    </lineage>
</organism>
<protein>
    <submittedName>
        <fullName evidence="10">Ion transport 2 domain protein</fullName>
    </submittedName>
</protein>
<evidence type="ECO:0000259" key="9">
    <source>
        <dbReference type="Pfam" id="PF07885"/>
    </source>
</evidence>
<evidence type="ECO:0000256" key="2">
    <source>
        <dbReference type="ARBA" id="ARBA00022448"/>
    </source>
</evidence>
<dbReference type="InterPro" id="IPR028325">
    <property type="entry name" value="VG_K_chnl"/>
</dbReference>
<reference evidence="11" key="2">
    <citation type="submission" date="2012-02" db="EMBL/GenBank/DDBJ databases">
        <title>Complete genome sequence of Blastococcus saxobsidens strain DD2.</title>
        <authorList>
            <person name="Genoscope."/>
        </authorList>
    </citation>
    <scope>NUCLEOTIDE SEQUENCE [LARGE SCALE GENOMIC DNA]</scope>
    <source>
        <strain evidence="11">DD2</strain>
    </source>
</reference>
<keyword evidence="7" id="KW-0407">Ion channel</keyword>
<dbReference type="PANTHER" id="PTHR11537">
    <property type="entry name" value="VOLTAGE-GATED POTASSIUM CHANNEL"/>
    <property type="match status" value="1"/>
</dbReference>
<dbReference type="STRING" id="1146883.BLASA_1982"/>
<dbReference type="GO" id="GO:0008076">
    <property type="term" value="C:voltage-gated potassium channel complex"/>
    <property type="evidence" value="ECO:0007669"/>
    <property type="project" value="InterPro"/>
</dbReference>
<feature type="transmembrane region" description="Helical" evidence="8">
    <location>
        <begin position="47"/>
        <end position="66"/>
    </location>
</feature>
<proteinExistence type="predicted"/>
<dbReference type="EMBL" id="FO117623">
    <property type="protein sequence ID" value="CCG02896.1"/>
    <property type="molecule type" value="Genomic_DNA"/>
</dbReference>
<dbReference type="AlphaFoldDB" id="H6RR17"/>
<dbReference type="GO" id="GO:0005249">
    <property type="term" value="F:voltage-gated potassium channel activity"/>
    <property type="evidence" value="ECO:0007669"/>
    <property type="project" value="InterPro"/>
</dbReference>
<accession>H6RR17</accession>
<feature type="transmembrane region" description="Helical" evidence="8">
    <location>
        <begin position="116"/>
        <end position="135"/>
    </location>
</feature>
<evidence type="ECO:0000256" key="3">
    <source>
        <dbReference type="ARBA" id="ARBA00022692"/>
    </source>
</evidence>
<gene>
    <name evidence="10" type="ordered locus">BLASA_1982</name>
</gene>
<evidence type="ECO:0000256" key="5">
    <source>
        <dbReference type="ARBA" id="ARBA00023065"/>
    </source>
</evidence>
<evidence type="ECO:0000313" key="10">
    <source>
        <dbReference type="EMBL" id="CCG02896.1"/>
    </source>
</evidence>
<feature type="transmembrane region" description="Helical" evidence="8">
    <location>
        <begin position="178"/>
        <end position="203"/>
    </location>
</feature>
<name>H6RR17_BLASD</name>
<evidence type="ECO:0000313" key="11">
    <source>
        <dbReference type="Proteomes" id="UP000007517"/>
    </source>
</evidence>
<dbReference type="HOGENOM" id="CLU_011722_6_3_11"/>
<feature type="transmembrane region" description="Helical" evidence="8">
    <location>
        <begin position="147"/>
        <end position="166"/>
    </location>
</feature>
<dbReference type="PANTHER" id="PTHR11537:SF254">
    <property type="entry name" value="POTASSIUM VOLTAGE-GATED CHANNEL PROTEIN SHAB"/>
    <property type="match status" value="1"/>
</dbReference>
<dbReference type="eggNOG" id="COG1226">
    <property type="taxonomic scope" value="Bacteria"/>
</dbReference>
<dbReference type="InterPro" id="IPR013099">
    <property type="entry name" value="K_chnl_dom"/>
</dbReference>
<feature type="domain" description="Potassium channel" evidence="9">
    <location>
        <begin position="126"/>
        <end position="203"/>
    </location>
</feature>
<keyword evidence="4 8" id="KW-1133">Transmembrane helix</keyword>
<evidence type="ECO:0000256" key="7">
    <source>
        <dbReference type="ARBA" id="ARBA00023303"/>
    </source>
</evidence>
<dbReference type="Gene3D" id="1.20.5.110">
    <property type="match status" value="1"/>
</dbReference>
<comment type="subcellular location">
    <subcellularLocation>
        <location evidence="1">Membrane</location>
        <topology evidence="1">Multi-pass membrane protein</topology>
    </subcellularLocation>
</comment>
<dbReference type="Pfam" id="PF07885">
    <property type="entry name" value="Ion_trans_2"/>
    <property type="match status" value="1"/>
</dbReference>
<dbReference type="Gene3D" id="1.10.287.70">
    <property type="match status" value="1"/>
</dbReference>
<keyword evidence="3 8" id="KW-0812">Transmembrane</keyword>
<sequence>MPPTRLERWERTAEWPLTAASLLFLAAYAWPILDPDLPRPWRTACEVVAWATWAAFAVDYVVRLLLANDRARFVRTHLLDLAVVVLPMLRPLRLLRLVTVLSVLNRYAGAALRGRVLTFVGSATVLVMIMAALAVLDAERDHPDANITGFGDAVWWSFATVTTVGYGDRFPVTTTGRAIAAGLMLVGIALLGTVTASVASWLVQKVQEVEDESEAATRRDVAALRADIAALRQELGQPSATADGRRSAAAPPG</sequence>
<reference evidence="10 11" key="1">
    <citation type="journal article" date="2012" name="J. Bacteriol.">
        <title>Genome Sequence of Blastococcus saxobsidens DD2, a Stone-Inhabiting Bacterium.</title>
        <authorList>
            <person name="Chouaia B."/>
            <person name="Crotti E."/>
            <person name="Brusetti L."/>
            <person name="Daffonchio D."/>
            <person name="Essoussi I."/>
            <person name="Nouioui I."/>
            <person name="Sbissi I."/>
            <person name="Ghodhbane-Gtari F."/>
            <person name="Gtari M."/>
            <person name="Vacherie B."/>
            <person name="Barbe V."/>
            <person name="Medigue C."/>
            <person name="Gury J."/>
            <person name="Pujic P."/>
            <person name="Normand P."/>
        </authorList>
    </citation>
    <scope>NUCLEOTIDE SEQUENCE [LARGE SCALE GENOMIC DNA]</scope>
    <source>
        <strain evidence="10 11">DD2</strain>
    </source>
</reference>